<evidence type="ECO:0000259" key="6">
    <source>
        <dbReference type="Pfam" id="PF01464"/>
    </source>
</evidence>
<dbReference type="InterPro" id="IPR000189">
    <property type="entry name" value="Transglyc_AS"/>
</dbReference>
<feature type="domain" description="Transglycosylase SLT" evidence="6">
    <location>
        <begin position="434"/>
        <end position="542"/>
    </location>
</feature>
<dbReference type="GO" id="GO:0004553">
    <property type="term" value="F:hydrolase activity, hydrolyzing O-glycosyl compounds"/>
    <property type="evidence" value="ECO:0007669"/>
    <property type="project" value="InterPro"/>
</dbReference>
<keyword evidence="8" id="KW-1185">Reference proteome</keyword>
<dbReference type="CDD" id="cd13401">
    <property type="entry name" value="Slt70-like"/>
    <property type="match status" value="1"/>
</dbReference>
<evidence type="ECO:0000256" key="1">
    <source>
        <dbReference type="ARBA" id="ARBA00007734"/>
    </source>
</evidence>
<dbReference type="PROSITE" id="PS00922">
    <property type="entry name" value="TRANSGLYCOSYLASE"/>
    <property type="match status" value="1"/>
</dbReference>
<dbReference type="InterPro" id="IPR023346">
    <property type="entry name" value="Lysozyme-like_dom_sf"/>
</dbReference>
<dbReference type="Proteomes" id="UP000253941">
    <property type="component" value="Unassembled WGS sequence"/>
</dbReference>
<dbReference type="InterPro" id="IPR008258">
    <property type="entry name" value="Transglycosylase_SLT_dom_1"/>
</dbReference>
<dbReference type="GO" id="GO:0016020">
    <property type="term" value="C:membrane"/>
    <property type="evidence" value="ECO:0007669"/>
    <property type="project" value="InterPro"/>
</dbReference>
<gene>
    <name evidence="7" type="ORF">DRB17_10825</name>
</gene>
<evidence type="ECO:0000256" key="4">
    <source>
        <dbReference type="SAM" id="MobiDB-lite"/>
    </source>
</evidence>
<dbReference type="EMBL" id="QPMH01000008">
    <property type="protein sequence ID" value="RDD61968.1"/>
    <property type="molecule type" value="Genomic_DNA"/>
</dbReference>
<comment type="caution">
    <text evidence="7">The sequence shown here is derived from an EMBL/GenBank/DDBJ whole genome shotgun (WGS) entry which is preliminary data.</text>
</comment>
<dbReference type="SUPFAM" id="SSF53955">
    <property type="entry name" value="Lysozyme-like"/>
    <property type="match status" value="1"/>
</dbReference>
<reference evidence="7 8" key="1">
    <citation type="submission" date="2018-07" db="EMBL/GenBank/DDBJ databases">
        <title>Venubactetium sediminum gen. nov., sp. nov., isolated from a marine solar saltern.</title>
        <authorList>
            <person name="Wang S."/>
        </authorList>
    </citation>
    <scope>NUCLEOTIDE SEQUENCE [LARGE SCALE GENOMIC DNA]</scope>
    <source>
        <strain evidence="7 8">WD2A32</strain>
    </source>
</reference>
<dbReference type="Pfam" id="PF01464">
    <property type="entry name" value="SLT"/>
    <property type="match status" value="1"/>
</dbReference>
<dbReference type="InterPro" id="IPR008939">
    <property type="entry name" value="Lytic_TGlycosylase_superhlx_U"/>
</dbReference>
<feature type="chain" id="PRO_5016570757" evidence="5">
    <location>
        <begin position="26"/>
        <end position="605"/>
    </location>
</feature>
<feature type="region of interest" description="Disordered" evidence="4">
    <location>
        <begin position="126"/>
        <end position="145"/>
    </location>
</feature>
<proteinExistence type="inferred from homology"/>
<comment type="similarity">
    <text evidence="2">Belongs to the virb1 family.</text>
</comment>
<dbReference type="RefSeq" id="WP_114582212.1">
    <property type="nucleotide sequence ID" value="NZ_QPMH01000008.1"/>
</dbReference>
<dbReference type="GO" id="GO:0000270">
    <property type="term" value="P:peptidoglycan metabolic process"/>
    <property type="evidence" value="ECO:0007669"/>
    <property type="project" value="InterPro"/>
</dbReference>
<feature type="signal peptide" evidence="5">
    <location>
        <begin position="1"/>
        <end position="25"/>
    </location>
</feature>
<dbReference type="Gene3D" id="1.10.530.10">
    <property type="match status" value="1"/>
</dbReference>
<dbReference type="AlphaFoldDB" id="A0A369T9K6"/>
<protein>
    <submittedName>
        <fullName evidence="7">Lytic transglycosylase domain-containing protein</fullName>
    </submittedName>
</protein>
<dbReference type="PANTHER" id="PTHR37423">
    <property type="entry name" value="SOLUBLE LYTIC MUREIN TRANSGLYCOSYLASE-RELATED"/>
    <property type="match status" value="1"/>
</dbReference>
<comment type="similarity">
    <text evidence="1">Belongs to the transglycosylase Slt family.</text>
</comment>
<dbReference type="GO" id="GO:0008933">
    <property type="term" value="F:peptidoglycan lytic transglycosylase activity"/>
    <property type="evidence" value="ECO:0007669"/>
    <property type="project" value="InterPro"/>
</dbReference>
<dbReference type="SUPFAM" id="SSF48435">
    <property type="entry name" value="Bacterial muramidases"/>
    <property type="match status" value="1"/>
</dbReference>
<evidence type="ECO:0000256" key="5">
    <source>
        <dbReference type="SAM" id="SignalP"/>
    </source>
</evidence>
<evidence type="ECO:0000256" key="3">
    <source>
        <dbReference type="ARBA" id="ARBA00022729"/>
    </source>
</evidence>
<accession>A0A369T9K6</accession>
<dbReference type="PANTHER" id="PTHR37423:SF2">
    <property type="entry name" value="MEMBRANE-BOUND LYTIC MUREIN TRANSGLYCOSYLASE C"/>
    <property type="match status" value="1"/>
</dbReference>
<evidence type="ECO:0000256" key="2">
    <source>
        <dbReference type="ARBA" id="ARBA00009387"/>
    </source>
</evidence>
<sequence length="605" mass="67416">MKGAILRCAAMAMVIAAVFALPAGATSPEGEETAVATAGLPGHPLPAVLSDKDVELYRRMFELGEPGRWDEVDRLIGKLGNKLLLGHVLAQRYLHPTKYRTPFHELRDWLRDYHDHPQAERLYKLAQRRRPSGAGPVHRNTYTRGDYAGLPARMASKDERTRVSRTAGQRRKARRILRRVGWNVLNTRLTITERYLEEDEVASLLTADETAKAYARVAAGWYYYGNDDKAFALAQKAAARAETCVSGAHWIGGLAGWRKGKLDAAATHFEGLAGCEFSSERIRAAGAYWAARVHLRLRQPDRMSHWLRRAAAHPRTFYGQLAHRALGTKQPLRFDPAAVDEAALTRLLQDPAGRRAIALLQLGERERARRELLGVQGWSDPKMAGALLIAAERGGLSALAFRLAQHLADAKSPEWSEAAINAALYPLPPYRPATGFQVDRALLYAMMRQESGFNPDAKSGAGARGLMQLMPATASFVARRDNFVYSRRALYRPDLNLDLAQRYVAHLLGSKVVGGNLFNLAAAYNGGPGNLAKWRRETAFEDDPLLFIESLPSRETRLFVERVLTNLWIYRQRLGQPAPSLKAIAAGDWPRYQPLDRPLQEVAQK</sequence>
<dbReference type="Gene3D" id="1.25.20.10">
    <property type="entry name" value="Bacterial muramidases"/>
    <property type="match status" value="1"/>
</dbReference>
<keyword evidence="3 5" id="KW-0732">Signal</keyword>
<organism evidence="7 8">
    <name type="scientific">Ferruginivarius sediminum</name>
    <dbReference type="NCBI Taxonomy" id="2661937"/>
    <lineage>
        <taxon>Bacteria</taxon>
        <taxon>Pseudomonadati</taxon>
        <taxon>Pseudomonadota</taxon>
        <taxon>Alphaproteobacteria</taxon>
        <taxon>Rhodospirillales</taxon>
        <taxon>Rhodospirillaceae</taxon>
        <taxon>Ferruginivarius</taxon>
    </lineage>
</organism>
<evidence type="ECO:0000313" key="7">
    <source>
        <dbReference type="EMBL" id="RDD61968.1"/>
    </source>
</evidence>
<dbReference type="GO" id="GO:0042597">
    <property type="term" value="C:periplasmic space"/>
    <property type="evidence" value="ECO:0007669"/>
    <property type="project" value="InterPro"/>
</dbReference>
<name>A0A369T9K6_9PROT</name>
<evidence type="ECO:0000313" key="8">
    <source>
        <dbReference type="Proteomes" id="UP000253941"/>
    </source>
</evidence>